<proteinExistence type="inferred from homology"/>
<sequence>MTYQVLARKWRPKSFADMVGQQHVVRALSNALDRDQLHHAYLFTGTRGVGKTTLARILSKALNCEQGVSSTPCGVCSACREIDAGRFVDLLEVDAASRTKVDQTRELLDNVPYAPACGRFKVYLIDEVHMFSNNSFNALLKTLEEPPPHVKFLLATTDPQKVPVTVLSRCLQFNLRRLLPEEIRERLRFVLETEGLPAEPAALALLARAADGSMRDGLSLLDQAIAYGAGQVVESEVRAMLGTVGADLTFNLVEALADADGTRLLAEVERAGAFTPDFGELLRELIGLLHRLALFQQVPETLAADDPEHARLTALAGRIGAADLQLYYQIALTGQADLALAPDPRAGLEMVLLRALAFRPGEGLVGAGRPAAAGGPRTGETPGAPARGAHPAAAALAAAAAAAGGGSESGAGPVPAETRGPDRSEPPPPLDRSPAPAPLTDTADWHRLVDRLGVGGIASQLAHHCGFIALGEGRLTLSLDPGAEQLRSAGTEERLRAALEGALGGPLRLEIRIARPQQETPAQRRTREQDARAQAAQDTLAADPVARRLRDQFDGQWVPGSIEPLD</sequence>
<dbReference type="Gene3D" id="1.10.8.60">
    <property type="match status" value="1"/>
</dbReference>
<feature type="compositionally biased region" description="Pro residues" evidence="12">
    <location>
        <begin position="426"/>
        <end position="437"/>
    </location>
</feature>
<dbReference type="OrthoDB" id="9810148at2"/>
<dbReference type="FunFam" id="1.10.8.60:FF:000013">
    <property type="entry name" value="DNA polymerase III subunit gamma/tau"/>
    <property type="match status" value="1"/>
</dbReference>
<dbReference type="Pfam" id="PF22608">
    <property type="entry name" value="DNAX_ATPase_lid"/>
    <property type="match status" value="1"/>
</dbReference>
<reference evidence="14 15" key="1">
    <citation type="submission" date="2017-03" db="EMBL/GenBank/DDBJ databases">
        <title>Complete genome sequence of Candidatus 'Thiodictyon syntrophicum' sp. nov. strain Cad16T, a photolithoautotroph purple sulfur bacterium isolated from an alpine meromictic lake.</title>
        <authorList>
            <person name="Luedin S.M."/>
            <person name="Pothier J.F."/>
            <person name="Danza F."/>
            <person name="Storelli N."/>
            <person name="Wittwer M."/>
            <person name="Tonolla M."/>
        </authorList>
    </citation>
    <scope>NUCLEOTIDE SEQUENCE [LARGE SCALE GENOMIC DNA]</scope>
    <source>
        <strain evidence="14 15">Cad16T</strain>
    </source>
</reference>
<dbReference type="GO" id="GO:0006261">
    <property type="term" value="P:DNA-templated DNA replication"/>
    <property type="evidence" value="ECO:0007669"/>
    <property type="project" value="TreeGrafter"/>
</dbReference>
<evidence type="ECO:0000256" key="11">
    <source>
        <dbReference type="RuleBase" id="RU364063"/>
    </source>
</evidence>
<keyword evidence="6 11" id="KW-0547">Nucleotide-binding</keyword>
<evidence type="ECO:0000256" key="8">
    <source>
        <dbReference type="ARBA" id="ARBA00022840"/>
    </source>
</evidence>
<keyword evidence="8 11" id="KW-0067">ATP-binding</keyword>
<evidence type="ECO:0000256" key="4">
    <source>
        <dbReference type="ARBA" id="ARBA00022705"/>
    </source>
</evidence>
<keyword evidence="4 11" id="KW-0235">DNA replication</keyword>
<evidence type="ECO:0000313" key="15">
    <source>
        <dbReference type="Proteomes" id="UP000232638"/>
    </source>
</evidence>
<dbReference type="FunFam" id="1.20.272.10:FF:000003">
    <property type="entry name" value="DNA polymerase III subunit gamma/tau"/>
    <property type="match status" value="1"/>
</dbReference>
<dbReference type="Gene3D" id="3.30.300.150">
    <property type="entry name" value="DNA polymerase III, tau subunit, domain V"/>
    <property type="match status" value="1"/>
</dbReference>
<dbReference type="Gene3D" id="3.40.50.300">
    <property type="entry name" value="P-loop containing nucleotide triphosphate hydrolases"/>
    <property type="match status" value="1"/>
</dbReference>
<dbReference type="GO" id="GO:0046872">
    <property type="term" value="F:metal ion binding"/>
    <property type="evidence" value="ECO:0007669"/>
    <property type="project" value="UniProtKB-KW"/>
</dbReference>
<evidence type="ECO:0000256" key="5">
    <source>
        <dbReference type="ARBA" id="ARBA00022723"/>
    </source>
</evidence>
<evidence type="ECO:0000256" key="12">
    <source>
        <dbReference type="SAM" id="MobiDB-lite"/>
    </source>
</evidence>
<dbReference type="Pfam" id="PF13177">
    <property type="entry name" value="DNA_pol3_delta2"/>
    <property type="match status" value="1"/>
</dbReference>
<dbReference type="SUPFAM" id="SSF48019">
    <property type="entry name" value="post-AAA+ oligomerization domain-like"/>
    <property type="match status" value="1"/>
</dbReference>
<dbReference type="InterPro" id="IPR027417">
    <property type="entry name" value="P-loop_NTPase"/>
</dbReference>
<evidence type="ECO:0000256" key="9">
    <source>
        <dbReference type="ARBA" id="ARBA00022932"/>
    </source>
</evidence>
<keyword evidence="9 11" id="KW-0239">DNA-directed DNA polymerase</keyword>
<comment type="catalytic activity">
    <reaction evidence="10 11">
        <text>DNA(n) + a 2'-deoxyribonucleoside 5'-triphosphate = DNA(n+1) + diphosphate</text>
        <dbReference type="Rhea" id="RHEA:22508"/>
        <dbReference type="Rhea" id="RHEA-COMP:17339"/>
        <dbReference type="Rhea" id="RHEA-COMP:17340"/>
        <dbReference type="ChEBI" id="CHEBI:33019"/>
        <dbReference type="ChEBI" id="CHEBI:61560"/>
        <dbReference type="ChEBI" id="CHEBI:173112"/>
        <dbReference type="EC" id="2.7.7.7"/>
    </reaction>
</comment>
<dbReference type="InterPro" id="IPR003593">
    <property type="entry name" value="AAA+_ATPase"/>
</dbReference>
<dbReference type="InterPro" id="IPR022754">
    <property type="entry name" value="DNA_pol_III_gamma-3"/>
</dbReference>
<dbReference type="GO" id="GO:0009360">
    <property type="term" value="C:DNA polymerase III complex"/>
    <property type="evidence" value="ECO:0007669"/>
    <property type="project" value="InterPro"/>
</dbReference>
<evidence type="ECO:0000259" key="13">
    <source>
        <dbReference type="SMART" id="SM00382"/>
    </source>
</evidence>
<dbReference type="GO" id="GO:0003887">
    <property type="term" value="F:DNA-directed DNA polymerase activity"/>
    <property type="evidence" value="ECO:0007669"/>
    <property type="project" value="UniProtKB-KW"/>
</dbReference>
<keyword evidence="7" id="KW-0862">Zinc</keyword>
<keyword evidence="5" id="KW-0479">Metal-binding</keyword>
<keyword evidence="3 11" id="KW-0548">Nucleotidyltransferase</keyword>
<dbReference type="EC" id="2.7.7.7" evidence="11"/>
<dbReference type="Pfam" id="PF12170">
    <property type="entry name" value="DNA_pol3_tau_5"/>
    <property type="match status" value="1"/>
</dbReference>
<dbReference type="CDD" id="cd00009">
    <property type="entry name" value="AAA"/>
    <property type="match status" value="1"/>
</dbReference>
<feature type="region of interest" description="Disordered" evidence="12">
    <location>
        <begin position="517"/>
        <end position="545"/>
    </location>
</feature>
<feature type="domain" description="AAA+ ATPase" evidence="13">
    <location>
        <begin position="37"/>
        <end position="197"/>
    </location>
</feature>
<dbReference type="CDD" id="cd18137">
    <property type="entry name" value="HLD_clamp_pol_III_gamma_tau"/>
    <property type="match status" value="1"/>
</dbReference>
<keyword evidence="2 11" id="KW-0808">Transferase</keyword>
<gene>
    <name evidence="11" type="primary">dnaX</name>
    <name evidence="14" type="ORF">THSYN_15645</name>
</gene>
<dbReference type="GO" id="GO:0003677">
    <property type="term" value="F:DNA binding"/>
    <property type="evidence" value="ECO:0007669"/>
    <property type="project" value="InterPro"/>
</dbReference>
<dbReference type="PANTHER" id="PTHR11669">
    <property type="entry name" value="REPLICATION FACTOR C / DNA POLYMERASE III GAMMA-TAU SUBUNIT"/>
    <property type="match status" value="1"/>
</dbReference>
<dbReference type="AlphaFoldDB" id="A0A2K8UB05"/>
<dbReference type="EMBL" id="CP020370">
    <property type="protein sequence ID" value="AUB82241.1"/>
    <property type="molecule type" value="Genomic_DNA"/>
</dbReference>
<feature type="compositionally biased region" description="Low complexity" evidence="12">
    <location>
        <begin position="367"/>
        <end position="402"/>
    </location>
</feature>
<comment type="similarity">
    <text evidence="1 11">Belongs to the DnaX/STICHEL family.</text>
</comment>
<dbReference type="SUPFAM" id="SSF52540">
    <property type="entry name" value="P-loop containing nucleoside triphosphate hydrolases"/>
    <property type="match status" value="1"/>
</dbReference>
<dbReference type="Pfam" id="PF12169">
    <property type="entry name" value="DNA_pol3_gamma3"/>
    <property type="match status" value="1"/>
</dbReference>
<dbReference type="InterPro" id="IPR021029">
    <property type="entry name" value="DNA_pol_III_tau_dom-5"/>
</dbReference>
<evidence type="ECO:0000256" key="10">
    <source>
        <dbReference type="ARBA" id="ARBA00049244"/>
    </source>
</evidence>
<dbReference type="Proteomes" id="UP000232638">
    <property type="component" value="Chromosome"/>
</dbReference>
<evidence type="ECO:0000256" key="6">
    <source>
        <dbReference type="ARBA" id="ARBA00022741"/>
    </source>
</evidence>
<dbReference type="InterPro" id="IPR012763">
    <property type="entry name" value="DNA_pol_III_sug/sutau_N"/>
</dbReference>
<organism evidence="14 15">
    <name type="scientific">Candidatus Thiodictyon syntrophicum</name>
    <dbReference type="NCBI Taxonomy" id="1166950"/>
    <lineage>
        <taxon>Bacteria</taxon>
        <taxon>Pseudomonadati</taxon>
        <taxon>Pseudomonadota</taxon>
        <taxon>Gammaproteobacteria</taxon>
        <taxon>Chromatiales</taxon>
        <taxon>Chromatiaceae</taxon>
        <taxon>Thiodictyon</taxon>
    </lineage>
</organism>
<dbReference type="InterPro" id="IPR008921">
    <property type="entry name" value="DNA_pol3_clamp-load_cplx_C"/>
</dbReference>
<dbReference type="NCBIfam" id="NF005942">
    <property type="entry name" value="PRK07994.1"/>
    <property type="match status" value="1"/>
</dbReference>
<comment type="subunit">
    <text evidence="11">DNA polymerase III contains a core (composed of alpha, epsilon and theta chains) that associates with a tau subunit. This core dimerizes to form the POLIII' complex. PolIII' associates with the gamma complex (composed of gamma, delta, delta', psi and chi chains) and with the beta chain to form the complete DNA polymerase III complex.</text>
</comment>
<dbReference type="InterPro" id="IPR050238">
    <property type="entry name" value="DNA_Rep/Repair_Clamp_Loader"/>
</dbReference>
<name>A0A2K8UB05_9GAMM</name>
<evidence type="ECO:0000256" key="1">
    <source>
        <dbReference type="ARBA" id="ARBA00006360"/>
    </source>
</evidence>
<dbReference type="PANTHER" id="PTHR11669:SF0">
    <property type="entry name" value="PROTEIN STICHEL-LIKE 2"/>
    <property type="match status" value="1"/>
</dbReference>
<dbReference type="RefSeq" id="WP_100919978.1">
    <property type="nucleotide sequence ID" value="NZ_CP020370.1"/>
</dbReference>
<dbReference type="KEGG" id="tsy:THSYN_15645"/>
<evidence type="ECO:0000256" key="7">
    <source>
        <dbReference type="ARBA" id="ARBA00022833"/>
    </source>
</evidence>
<accession>A0A2K8UB05</accession>
<dbReference type="Gene3D" id="1.20.272.10">
    <property type="match status" value="1"/>
</dbReference>
<dbReference type="InterPro" id="IPR038249">
    <property type="entry name" value="PolIII_tau_V_sf"/>
</dbReference>
<evidence type="ECO:0000256" key="2">
    <source>
        <dbReference type="ARBA" id="ARBA00022679"/>
    </source>
</evidence>
<keyword evidence="15" id="KW-1185">Reference proteome</keyword>
<dbReference type="NCBIfam" id="TIGR02397">
    <property type="entry name" value="dnaX_nterm"/>
    <property type="match status" value="1"/>
</dbReference>
<dbReference type="PRINTS" id="PR00300">
    <property type="entry name" value="CLPPROTEASEA"/>
</dbReference>
<comment type="function">
    <text evidence="11">DNA polymerase III is a complex, multichain enzyme responsible for most of the replicative synthesis in bacteria. This DNA polymerase also exhibits 3' to 5' exonuclease activity.</text>
</comment>
<feature type="compositionally biased region" description="Low complexity" evidence="12">
    <location>
        <begin position="532"/>
        <end position="543"/>
    </location>
</feature>
<dbReference type="GO" id="GO:0005524">
    <property type="term" value="F:ATP binding"/>
    <property type="evidence" value="ECO:0007669"/>
    <property type="project" value="UniProtKB-KW"/>
</dbReference>
<dbReference type="InterPro" id="IPR045085">
    <property type="entry name" value="HLD_clamp_pol_III_gamma_tau"/>
</dbReference>
<protein>
    <recommendedName>
        <fullName evidence="11">DNA polymerase III subunit gamma/tau</fullName>
        <ecNumber evidence="11">2.7.7.7</ecNumber>
    </recommendedName>
</protein>
<dbReference type="SMART" id="SM00382">
    <property type="entry name" value="AAA"/>
    <property type="match status" value="1"/>
</dbReference>
<dbReference type="InterPro" id="IPR001270">
    <property type="entry name" value="ClpA/B"/>
</dbReference>
<evidence type="ECO:0000313" key="14">
    <source>
        <dbReference type="EMBL" id="AUB82241.1"/>
    </source>
</evidence>
<evidence type="ECO:0000256" key="3">
    <source>
        <dbReference type="ARBA" id="ARBA00022695"/>
    </source>
</evidence>
<dbReference type="FunFam" id="3.40.50.300:FF:000014">
    <property type="entry name" value="DNA polymerase III subunit gamma/tau"/>
    <property type="match status" value="1"/>
</dbReference>
<feature type="region of interest" description="Disordered" evidence="12">
    <location>
        <begin position="367"/>
        <end position="440"/>
    </location>
</feature>